<dbReference type="InterPro" id="IPR026585">
    <property type="entry name" value="GlgE"/>
</dbReference>
<comment type="subunit">
    <text evidence="1 6">Homodimer.</text>
</comment>
<dbReference type="Proteomes" id="UP001589774">
    <property type="component" value="Unassembled WGS sequence"/>
</dbReference>
<evidence type="ECO:0000256" key="2">
    <source>
        <dbReference type="ARBA" id="ARBA00022676"/>
    </source>
</evidence>
<evidence type="ECO:0000313" key="8">
    <source>
        <dbReference type="EMBL" id="MFC0318309.1"/>
    </source>
</evidence>
<evidence type="ECO:0000256" key="1">
    <source>
        <dbReference type="ARBA" id="ARBA00011738"/>
    </source>
</evidence>
<dbReference type="InterPro" id="IPR013780">
    <property type="entry name" value="Glyco_hydro_b"/>
</dbReference>
<accession>A0ABV6HHC5</accession>
<comment type="similarity">
    <text evidence="6">Belongs to the glycosyl hydrolase 13 family. GlgE subfamily.</text>
</comment>
<dbReference type="RefSeq" id="WP_242627207.1">
    <property type="nucleotide sequence ID" value="NZ_JBHLWO010000001.1"/>
</dbReference>
<evidence type="ECO:0000256" key="5">
    <source>
        <dbReference type="ARBA" id="ARBA00048735"/>
    </source>
</evidence>
<name>A0ABV6HHC5_9SPHI</name>
<dbReference type="PANTHER" id="PTHR47786:SF2">
    <property type="entry name" value="GLYCOSYL HYDROLASE FAMILY 13 CATALYTIC DOMAIN-CONTAINING PROTEIN"/>
    <property type="match status" value="1"/>
</dbReference>
<dbReference type="Pfam" id="PF11896">
    <property type="entry name" value="GlgE_dom_N_S"/>
    <property type="match status" value="1"/>
</dbReference>
<comment type="caution">
    <text evidence="8">The sequence shown here is derived from an EMBL/GenBank/DDBJ whole genome shotgun (WGS) entry which is preliminary data.</text>
</comment>
<feature type="binding site" evidence="6">
    <location>
        <position position="379"/>
    </location>
    <ligand>
        <name>alpha-maltose 1-phosphate</name>
        <dbReference type="ChEBI" id="CHEBI:63576"/>
    </ligand>
</feature>
<protein>
    <recommendedName>
        <fullName evidence="6">Alpha-1,4-glucan:maltose-1-phosphate maltosyltransferase</fullName>
        <shortName evidence="6">GMPMT</shortName>
        <ecNumber evidence="6">2.4.99.16</ecNumber>
    </recommendedName>
    <alternativeName>
        <fullName evidence="6">(1-&gt;4)-alpha-D-glucan:maltose-1-phosphate alpha-D-maltosyltransferase</fullName>
    </alternativeName>
</protein>
<dbReference type="EC" id="2.4.99.16" evidence="6"/>
<keyword evidence="4 6" id="KW-0119">Carbohydrate metabolism</keyword>
<evidence type="ECO:0000256" key="3">
    <source>
        <dbReference type="ARBA" id="ARBA00022679"/>
    </source>
</evidence>
<feature type="active site" description="Proton donor" evidence="6">
    <location>
        <position position="407"/>
    </location>
</feature>
<evidence type="ECO:0000256" key="6">
    <source>
        <dbReference type="HAMAP-Rule" id="MF_02124"/>
    </source>
</evidence>
<dbReference type="InterPro" id="IPR021828">
    <property type="entry name" value="GlgE_dom_N/S"/>
</dbReference>
<keyword evidence="3 6" id="KW-0808">Transferase</keyword>
<dbReference type="InterPro" id="IPR049171">
    <property type="entry name" value="GLGE_C"/>
</dbReference>
<feature type="binding site" evidence="6">
    <location>
        <position position="307"/>
    </location>
    <ligand>
        <name>alpha-maltose 1-phosphate</name>
        <dbReference type="ChEBI" id="CHEBI:63576"/>
    </ligand>
</feature>
<dbReference type="Gene3D" id="1.20.58.80">
    <property type="entry name" value="Phosphotransferase system, lactose/cellobiose-type IIA subunit"/>
    <property type="match status" value="1"/>
</dbReference>
<dbReference type="CDD" id="cd11344">
    <property type="entry name" value="AmyAc_GlgE_like"/>
    <property type="match status" value="1"/>
</dbReference>
<dbReference type="EMBL" id="JBHLWO010000001">
    <property type="protein sequence ID" value="MFC0318309.1"/>
    <property type="molecule type" value="Genomic_DNA"/>
</dbReference>
<gene>
    <name evidence="6" type="primary">glgE</name>
    <name evidence="8" type="ORF">ACFFI0_08305</name>
</gene>
<evidence type="ECO:0000256" key="4">
    <source>
        <dbReference type="ARBA" id="ARBA00023277"/>
    </source>
</evidence>
<keyword evidence="9" id="KW-1185">Reference proteome</keyword>
<sequence>MDNIMGRQRVYITHVMPTIDNGTYPSKAVINDETSFTADLFADGHDQVSASLFIKAQHANEWQEVAMQHVINDHWAATFRFPAIGVYFFCIRAWVNHYASWINGLQKKVEAEQDVYVDLLIGANLLEEATTELPLLLPELQKWGAVLRQGAIEKDLLKTLKEETLPIMRQYRLEPFTSITQVYKIEAERQKAGFSTWYELFPRSTAEIPGQHGSFQDVKRLLPRIAKMGFDVLYLPPIHPIGEVKRKGKNNALIANPEEPGSPWAIGNRHGGHKAIHPQLGSLEDFQELIISAKKYDIEIAMDIAFQCAPDHPYVQLHPNWFKWRPDGSIQYAENPPKRYEDILPFDFETSDWQNLWSELKSVLSYWIAIGISIFRIDNPHTKALAFWEWVIPEIRKDHPATIFLAEAFTRPRIMEQLAKGGFNQSYTYFTWRNTKWELETYLYELTKTDMRYYFRPCFWPNTPDILPPMLSECGENAHIMRAILAATLSANYGIYGPVYEFGLNEAHPGKEEYTNNEKYEIKHWDWNAHTRIGEIIARLNRIRKLHPALQNTYNIEFAEVQNDQLICYVKTDQRKQDRLIIAVNLDLFNSQGAFVKIPLSALHLDADKPYHLFDLLSGDKYEWFGEWNYIELNPYLMPAHIFYVTQ</sequence>
<dbReference type="Pfam" id="PF21702">
    <property type="entry name" value="GLGE_C"/>
    <property type="match status" value="1"/>
</dbReference>
<comment type="function">
    <text evidence="6">Maltosyltransferase that uses maltose 1-phosphate (M1P) as the sugar donor to elongate linear or branched alpha-(1-&gt;4)-glucans. Is involved in a branched alpha-glucan biosynthetic pathway from trehalose, together with TreS, Mak and GlgB.</text>
</comment>
<keyword evidence="2 6" id="KW-0328">Glycosyltransferase</keyword>
<feature type="domain" description="Glycosyl hydrolase family 13 catalytic" evidence="7">
    <location>
        <begin position="195"/>
        <end position="544"/>
    </location>
</feature>
<dbReference type="HAMAP" id="MF_02124">
    <property type="entry name" value="GlgE"/>
    <property type="match status" value="1"/>
</dbReference>
<comment type="catalytic activity">
    <reaction evidence="5 6">
        <text>alpha-maltose 1-phosphate + [(1-&gt;4)-alpha-D-glucosyl](n) = [(1-&gt;4)-alpha-D-glucosyl](n+2) + phosphate</text>
        <dbReference type="Rhea" id="RHEA:42692"/>
        <dbReference type="Rhea" id="RHEA-COMP:9584"/>
        <dbReference type="Rhea" id="RHEA-COMP:10183"/>
        <dbReference type="ChEBI" id="CHEBI:15444"/>
        <dbReference type="ChEBI" id="CHEBI:43474"/>
        <dbReference type="ChEBI" id="CHEBI:63576"/>
        <dbReference type="EC" id="2.4.99.16"/>
    </reaction>
</comment>
<dbReference type="Gene3D" id="2.60.40.1180">
    <property type="entry name" value="Golgi alpha-mannosidase II"/>
    <property type="match status" value="1"/>
</dbReference>
<feature type="binding site" evidence="6">
    <location>
        <begin position="519"/>
        <end position="520"/>
    </location>
    <ligand>
        <name>alpha-maltose 1-phosphate</name>
        <dbReference type="ChEBI" id="CHEBI:63576"/>
    </ligand>
</feature>
<evidence type="ECO:0000259" key="7">
    <source>
        <dbReference type="SMART" id="SM00642"/>
    </source>
</evidence>
<dbReference type="SUPFAM" id="SSF51445">
    <property type="entry name" value="(Trans)glycosidases"/>
    <property type="match status" value="1"/>
</dbReference>
<feature type="binding site" evidence="6">
    <location>
        <position position="247"/>
    </location>
    <ligand>
        <name>alpha-maltose 1-phosphate</name>
        <dbReference type="ChEBI" id="CHEBI:63576"/>
    </ligand>
</feature>
<reference evidence="8 9" key="1">
    <citation type="submission" date="2024-09" db="EMBL/GenBank/DDBJ databases">
        <authorList>
            <person name="Sun Q."/>
            <person name="Mori K."/>
        </authorList>
    </citation>
    <scope>NUCLEOTIDE SEQUENCE [LARGE SCALE GENOMIC DNA]</scope>
    <source>
        <strain evidence="8 9">CCM 7765</strain>
    </source>
</reference>
<proteinExistence type="inferred from homology"/>
<dbReference type="InterPro" id="IPR017853">
    <property type="entry name" value="GH"/>
</dbReference>
<dbReference type="InterPro" id="IPR006047">
    <property type="entry name" value="GH13_cat_dom"/>
</dbReference>
<feature type="site" description="Transition state stabilizer" evidence="6">
    <location>
        <position position="465"/>
    </location>
</feature>
<dbReference type="Gene3D" id="2.60.40.10">
    <property type="entry name" value="Immunoglobulins"/>
    <property type="match status" value="1"/>
</dbReference>
<dbReference type="InterPro" id="IPR013783">
    <property type="entry name" value="Ig-like_fold"/>
</dbReference>
<dbReference type="SMART" id="SM00642">
    <property type="entry name" value="Aamy"/>
    <property type="match status" value="1"/>
</dbReference>
<dbReference type="Gene3D" id="3.20.20.80">
    <property type="entry name" value="Glycosidases"/>
    <property type="match status" value="1"/>
</dbReference>
<organism evidence="8 9">
    <name type="scientific">Olivibacter oleidegradans</name>
    <dbReference type="NCBI Taxonomy" id="760123"/>
    <lineage>
        <taxon>Bacteria</taxon>
        <taxon>Pseudomonadati</taxon>
        <taxon>Bacteroidota</taxon>
        <taxon>Sphingobacteriia</taxon>
        <taxon>Sphingobacteriales</taxon>
        <taxon>Sphingobacteriaceae</taxon>
        <taxon>Olivibacter</taxon>
    </lineage>
</organism>
<feature type="binding site" evidence="6">
    <location>
        <position position="342"/>
    </location>
    <ligand>
        <name>alpha-maltose 1-phosphate</name>
        <dbReference type="ChEBI" id="CHEBI:63576"/>
    </ligand>
</feature>
<dbReference type="GO" id="GO:0016757">
    <property type="term" value="F:glycosyltransferase activity"/>
    <property type="evidence" value="ECO:0007669"/>
    <property type="project" value="UniProtKB-KW"/>
</dbReference>
<feature type="active site" description="Nucleophile" evidence="6">
    <location>
        <position position="378"/>
    </location>
</feature>
<evidence type="ECO:0000313" key="9">
    <source>
        <dbReference type="Proteomes" id="UP001589774"/>
    </source>
</evidence>
<dbReference type="PANTHER" id="PTHR47786">
    <property type="entry name" value="ALPHA-1,4-GLUCAN:MALTOSE-1-PHOSPHATE MALTOSYLTRANSFERASE"/>
    <property type="match status" value="1"/>
</dbReference>